<evidence type="ECO:0000256" key="5">
    <source>
        <dbReference type="ARBA" id="ARBA00047925"/>
    </source>
</evidence>
<evidence type="ECO:0000256" key="4">
    <source>
        <dbReference type="ARBA" id="ARBA00023027"/>
    </source>
</evidence>
<protein>
    <recommendedName>
        <fullName evidence="6">NAD kinase</fullName>
        <ecNumber evidence="6">2.7.1.23</ecNumber>
    </recommendedName>
    <alternativeName>
        <fullName evidence="6">ATP-dependent NAD kinase</fullName>
    </alternativeName>
</protein>
<dbReference type="InterPro" id="IPR017438">
    <property type="entry name" value="ATP-NAD_kinase_N"/>
</dbReference>
<feature type="binding site" evidence="6">
    <location>
        <begin position="191"/>
        <end position="196"/>
    </location>
    <ligand>
        <name>NAD(+)</name>
        <dbReference type="ChEBI" id="CHEBI:57540"/>
    </ligand>
</feature>
<keyword evidence="6" id="KW-0547">Nucleotide-binding</keyword>
<keyword evidence="6" id="KW-0963">Cytoplasm</keyword>
<dbReference type="Gene3D" id="2.60.200.30">
    <property type="entry name" value="Probable inorganic polyphosphate/atp-NAD kinase, domain 2"/>
    <property type="match status" value="1"/>
</dbReference>
<dbReference type="GO" id="GO:0005737">
    <property type="term" value="C:cytoplasm"/>
    <property type="evidence" value="ECO:0007669"/>
    <property type="project" value="UniProtKB-SubCell"/>
</dbReference>
<feature type="active site" description="Proton acceptor" evidence="6">
    <location>
        <position position="77"/>
    </location>
</feature>
<dbReference type="GO" id="GO:0019674">
    <property type="term" value="P:NAD+ metabolic process"/>
    <property type="evidence" value="ECO:0007669"/>
    <property type="project" value="InterPro"/>
</dbReference>
<dbReference type="GO" id="GO:0046872">
    <property type="term" value="F:metal ion binding"/>
    <property type="evidence" value="ECO:0007669"/>
    <property type="project" value="UniProtKB-UniRule"/>
</dbReference>
<keyword evidence="6" id="KW-0067">ATP-binding</keyword>
<keyword evidence="1 6" id="KW-0808">Transferase</keyword>
<comment type="function">
    <text evidence="6">Involved in the regulation of the intracellular balance of NAD and NADP, and is a key enzyme in the biosynthesis of NADP. Catalyzes specifically the phosphorylation on 2'-hydroxyl of the adenosine moiety of NAD to yield NADP.</text>
</comment>
<keyword evidence="2 6" id="KW-0418">Kinase</keyword>
<dbReference type="SUPFAM" id="SSF111331">
    <property type="entry name" value="NAD kinase/diacylglycerol kinase-like"/>
    <property type="match status" value="1"/>
</dbReference>
<gene>
    <name evidence="6" type="primary">nadK</name>
    <name evidence="8" type="ORF">QYS47_09615</name>
    <name evidence="7" type="ORF">QYS48_29200</name>
</gene>
<dbReference type="InterPro" id="IPR017437">
    <property type="entry name" value="ATP-NAD_kinase_PpnK-typ_C"/>
</dbReference>
<dbReference type="InterPro" id="IPR016064">
    <property type="entry name" value="NAD/diacylglycerol_kinase_sf"/>
</dbReference>
<dbReference type="EMBL" id="CP129968">
    <property type="protein sequence ID" value="WNB18218.1"/>
    <property type="molecule type" value="Genomic_DNA"/>
</dbReference>
<comment type="catalytic activity">
    <reaction evidence="5 6">
        <text>NAD(+) + ATP = ADP + NADP(+) + H(+)</text>
        <dbReference type="Rhea" id="RHEA:18629"/>
        <dbReference type="ChEBI" id="CHEBI:15378"/>
        <dbReference type="ChEBI" id="CHEBI:30616"/>
        <dbReference type="ChEBI" id="CHEBI:57540"/>
        <dbReference type="ChEBI" id="CHEBI:58349"/>
        <dbReference type="ChEBI" id="CHEBI:456216"/>
        <dbReference type="EC" id="2.7.1.23"/>
    </reaction>
</comment>
<feature type="binding site" evidence="6">
    <location>
        <begin position="150"/>
        <end position="151"/>
    </location>
    <ligand>
        <name>NAD(+)</name>
        <dbReference type="ChEBI" id="CHEBI:57540"/>
    </ligand>
</feature>
<dbReference type="PANTHER" id="PTHR20275:SF0">
    <property type="entry name" value="NAD KINASE"/>
    <property type="match status" value="1"/>
</dbReference>
<evidence type="ECO:0000256" key="6">
    <source>
        <dbReference type="HAMAP-Rule" id="MF_00361"/>
    </source>
</evidence>
<evidence type="ECO:0000313" key="8">
    <source>
        <dbReference type="EMBL" id="WNB18218.1"/>
    </source>
</evidence>
<dbReference type="GO" id="GO:0003951">
    <property type="term" value="F:NAD+ kinase activity"/>
    <property type="evidence" value="ECO:0007669"/>
    <property type="project" value="UniProtKB-UniRule"/>
</dbReference>
<sequence>MPNTIKIALHGKVFNDEVKPHIKRVVDVLISSKAELIVSELFAEKFNTAFPEYANFDIFTQLSESDEVHYLISLGGDGTLLEAVNYVGALETPILGINTGRLGFLATTPKDKIDKALSDLLNKNYKVDSRALIHLETDSNVFEKKPFALNEFAILKTDSSSMITVHTYVDGEYLNSYWADGLIVATPTGSTGYSLSCGGPIILPHSNNFVITPVSAHNLNVRPLIVSDQSVISFKIEGRSNKFLVSLDSKSHSVDSSIKLSVRKADFKAKLITFDQLNYFDTLRQKLNWGLDLRN</sequence>
<dbReference type="AlphaFoldDB" id="A0AA51NAN3"/>
<dbReference type="Gene3D" id="3.40.50.10330">
    <property type="entry name" value="Probable inorganic polyphosphate/atp-NAD kinase, domain 1"/>
    <property type="match status" value="1"/>
</dbReference>
<dbReference type="Pfam" id="PF20143">
    <property type="entry name" value="NAD_kinase_C"/>
    <property type="match status" value="1"/>
</dbReference>
<accession>A0AA52F0G4</accession>
<accession>A0AA51NAN3</accession>
<dbReference type="GO" id="GO:0051287">
    <property type="term" value="F:NAD binding"/>
    <property type="evidence" value="ECO:0007669"/>
    <property type="project" value="UniProtKB-ARBA"/>
</dbReference>
<keyword evidence="9" id="KW-1185">Reference proteome</keyword>
<dbReference type="PANTHER" id="PTHR20275">
    <property type="entry name" value="NAD KINASE"/>
    <property type="match status" value="1"/>
</dbReference>
<comment type="cofactor">
    <cofactor evidence="6">
        <name>a divalent metal cation</name>
        <dbReference type="ChEBI" id="CHEBI:60240"/>
    </cofactor>
</comment>
<reference evidence="7 9" key="1">
    <citation type="submission" date="2023-08" db="EMBL/GenBank/DDBJ databases">
        <title>Comparative genomics and taxonomic characterization of three novel marine species of genus Marivirga.</title>
        <authorList>
            <person name="Muhammad N."/>
            <person name="Kim S.-G."/>
        </authorList>
    </citation>
    <scope>NUCLEOTIDE SEQUENCE [LARGE SCALE GENOMIC DNA]</scope>
    <source>
        <strain evidence="7 9">ABR2-2</strain>
        <strain evidence="8">BKB1-2</strain>
    </source>
</reference>
<organism evidence="7 9">
    <name type="scientific">Marivirga arenosa</name>
    <dbReference type="NCBI Taxonomy" id="3059076"/>
    <lineage>
        <taxon>Bacteria</taxon>
        <taxon>Pseudomonadati</taxon>
        <taxon>Bacteroidota</taxon>
        <taxon>Cytophagia</taxon>
        <taxon>Cytophagales</taxon>
        <taxon>Marivirgaceae</taxon>
        <taxon>Marivirga</taxon>
    </lineage>
</organism>
<feature type="binding site" evidence="6">
    <location>
        <begin position="77"/>
        <end position="78"/>
    </location>
    <ligand>
        <name>NAD(+)</name>
        <dbReference type="ChEBI" id="CHEBI:57540"/>
    </ligand>
</feature>
<dbReference type="Pfam" id="PF01513">
    <property type="entry name" value="NAD_kinase"/>
    <property type="match status" value="1"/>
</dbReference>
<dbReference type="Proteomes" id="UP001244443">
    <property type="component" value="Chromosome"/>
</dbReference>
<comment type="caution">
    <text evidence="6">Lacks conserved residue(s) required for the propagation of feature annotation.</text>
</comment>
<keyword evidence="3 6" id="KW-0521">NADP</keyword>
<name>A0AA51NAN3_9BACT</name>
<comment type="subcellular location">
    <subcellularLocation>
        <location evidence="6">Cytoplasm</location>
    </subcellularLocation>
</comment>
<proteinExistence type="inferred from homology"/>
<dbReference type="GO" id="GO:0006741">
    <property type="term" value="P:NADP+ biosynthetic process"/>
    <property type="evidence" value="ECO:0007669"/>
    <property type="project" value="UniProtKB-UniRule"/>
</dbReference>
<feature type="binding site" evidence="6">
    <location>
        <position position="180"/>
    </location>
    <ligand>
        <name>NAD(+)</name>
        <dbReference type="ChEBI" id="CHEBI:57540"/>
    </ligand>
</feature>
<evidence type="ECO:0000313" key="9">
    <source>
        <dbReference type="Proteomes" id="UP001244443"/>
    </source>
</evidence>
<dbReference type="InterPro" id="IPR002504">
    <property type="entry name" value="NADK"/>
</dbReference>
<evidence type="ECO:0000313" key="7">
    <source>
        <dbReference type="EMBL" id="WMN07576.1"/>
    </source>
</evidence>
<dbReference type="KEGG" id="marp:QYS47_09615"/>
<evidence type="ECO:0000256" key="1">
    <source>
        <dbReference type="ARBA" id="ARBA00022679"/>
    </source>
</evidence>
<comment type="similarity">
    <text evidence="6">Belongs to the NAD kinase family.</text>
</comment>
<keyword evidence="4 6" id="KW-0520">NAD</keyword>
<dbReference type="NCBIfam" id="NF002521">
    <property type="entry name" value="PRK01911.1"/>
    <property type="match status" value="1"/>
</dbReference>
<dbReference type="Proteomes" id="UP001232019">
    <property type="component" value="Chromosome"/>
</dbReference>
<dbReference type="HAMAP" id="MF_00361">
    <property type="entry name" value="NAD_kinase"/>
    <property type="match status" value="1"/>
</dbReference>
<dbReference type="GO" id="GO:0005524">
    <property type="term" value="F:ATP binding"/>
    <property type="evidence" value="ECO:0007669"/>
    <property type="project" value="UniProtKB-KW"/>
</dbReference>
<dbReference type="EMBL" id="CP129970">
    <property type="protein sequence ID" value="WMN07576.1"/>
    <property type="molecule type" value="Genomic_DNA"/>
</dbReference>
<evidence type="ECO:0000256" key="2">
    <source>
        <dbReference type="ARBA" id="ARBA00022777"/>
    </source>
</evidence>
<dbReference type="EC" id="2.7.1.23" evidence="6"/>
<evidence type="ECO:0000256" key="3">
    <source>
        <dbReference type="ARBA" id="ARBA00022857"/>
    </source>
</evidence>
<dbReference type="RefSeq" id="WP_308357750.1">
    <property type="nucleotide sequence ID" value="NZ_CP129968.2"/>
</dbReference>